<reference evidence="3 4" key="1">
    <citation type="submission" date="2015-09" db="EMBL/GenBank/DDBJ databases">
        <title>Draft genome of the parasitic nematode Teladorsagia circumcincta isolate WARC Sus (inbred).</title>
        <authorList>
            <person name="Mitreva M."/>
        </authorList>
    </citation>
    <scope>NUCLEOTIDE SEQUENCE [LARGE SCALE GENOMIC DNA]</scope>
    <source>
        <strain evidence="3 4">S</strain>
    </source>
</reference>
<organism evidence="3 4">
    <name type="scientific">Teladorsagia circumcincta</name>
    <name type="common">Brown stomach worm</name>
    <name type="synonym">Ostertagia circumcincta</name>
    <dbReference type="NCBI Taxonomy" id="45464"/>
    <lineage>
        <taxon>Eukaryota</taxon>
        <taxon>Metazoa</taxon>
        <taxon>Ecdysozoa</taxon>
        <taxon>Nematoda</taxon>
        <taxon>Chromadorea</taxon>
        <taxon>Rhabditida</taxon>
        <taxon>Rhabditina</taxon>
        <taxon>Rhabditomorpha</taxon>
        <taxon>Strongyloidea</taxon>
        <taxon>Trichostrongylidae</taxon>
        <taxon>Teladorsagia</taxon>
    </lineage>
</organism>
<dbReference type="EMBL" id="KZ349094">
    <property type="protein sequence ID" value="PIO65329.1"/>
    <property type="molecule type" value="Genomic_DNA"/>
</dbReference>
<gene>
    <name evidence="3" type="ORF">TELCIR_13008</name>
</gene>
<protein>
    <submittedName>
        <fullName evidence="3">Uncharacterized protein</fullName>
    </submittedName>
</protein>
<keyword evidence="4" id="KW-1185">Reference proteome</keyword>
<evidence type="ECO:0000256" key="1">
    <source>
        <dbReference type="SAM" id="MobiDB-lite"/>
    </source>
</evidence>
<proteinExistence type="predicted"/>
<feature type="signal peptide" evidence="2">
    <location>
        <begin position="1"/>
        <end position="21"/>
    </location>
</feature>
<accession>A0A2G9U4Y3</accession>
<name>A0A2G9U4Y3_TELCI</name>
<evidence type="ECO:0000256" key="2">
    <source>
        <dbReference type="SAM" id="SignalP"/>
    </source>
</evidence>
<feature type="chain" id="PRO_5013795865" evidence="2">
    <location>
        <begin position="22"/>
        <end position="79"/>
    </location>
</feature>
<feature type="compositionally biased region" description="Low complexity" evidence="1">
    <location>
        <begin position="28"/>
        <end position="43"/>
    </location>
</feature>
<feature type="compositionally biased region" description="Basic residues" evidence="1">
    <location>
        <begin position="67"/>
        <end position="79"/>
    </location>
</feature>
<keyword evidence="2" id="KW-0732">Signal</keyword>
<feature type="region of interest" description="Disordered" evidence="1">
    <location>
        <begin position="28"/>
        <end position="79"/>
    </location>
</feature>
<dbReference type="Proteomes" id="UP000230423">
    <property type="component" value="Unassembled WGS sequence"/>
</dbReference>
<evidence type="ECO:0000313" key="3">
    <source>
        <dbReference type="EMBL" id="PIO65329.1"/>
    </source>
</evidence>
<sequence>MSFRAMRFWLLLAVVCVVCLSFAEMAAVKQAPKPAPKKGAPAPKKGDPKKAATPASAGGPGTQTGAKKARRLSGKVPPK</sequence>
<dbReference type="AlphaFoldDB" id="A0A2G9U4Y3"/>
<evidence type="ECO:0000313" key="4">
    <source>
        <dbReference type="Proteomes" id="UP000230423"/>
    </source>
</evidence>